<feature type="domain" description="Spore coat protein X/V" evidence="2">
    <location>
        <begin position="39"/>
        <end position="95"/>
    </location>
</feature>
<dbReference type="GO" id="GO:0031160">
    <property type="term" value="C:spore wall"/>
    <property type="evidence" value="ECO:0007669"/>
    <property type="project" value="InterPro"/>
</dbReference>
<dbReference type="RefSeq" id="WP_350343449.1">
    <property type="nucleotide sequence ID" value="NZ_CP158367.1"/>
</dbReference>
<reference evidence="3" key="1">
    <citation type="journal article" date="2013" name="Extremophiles">
        <title>Proteinivorax tanatarense gen. nov., sp. nov., an anaerobic, haloalkaliphilic, proteolytic bacterium isolated from a decaying algal bloom, and proposal of Proteinivoraceae fam. nov.</title>
        <authorList>
            <person name="Kevbrin V."/>
            <person name="Boltyanskaya Y."/>
            <person name="Zhilina T."/>
            <person name="Kolganova T."/>
            <person name="Lavrentjeva E."/>
            <person name="Kuznetsov B."/>
        </authorList>
    </citation>
    <scope>NUCLEOTIDE SEQUENCE</scope>
    <source>
        <strain evidence="3">Z-910T</strain>
    </source>
</reference>
<dbReference type="GO" id="GO:0030435">
    <property type="term" value="P:sporulation resulting in formation of a cellular spore"/>
    <property type="evidence" value="ECO:0007669"/>
    <property type="project" value="InterPro"/>
</dbReference>
<keyword evidence="3" id="KW-0946">Virion</keyword>
<dbReference type="Pfam" id="PF07552">
    <property type="entry name" value="Coat_X"/>
    <property type="match status" value="2"/>
</dbReference>
<feature type="transmembrane region" description="Helical" evidence="1">
    <location>
        <begin position="137"/>
        <end position="159"/>
    </location>
</feature>
<evidence type="ECO:0000313" key="3">
    <source>
        <dbReference type="EMBL" id="XBX74700.1"/>
    </source>
</evidence>
<accession>A0AAU7VKZ4</accession>
<feature type="domain" description="Spore coat protein X/V" evidence="2">
    <location>
        <begin position="103"/>
        <end position="159"/>
    </location>
</feature>
<evidence type="ECO:0000259" key="2">
    <source>
        <dbReference type="Pfam" id="PF07552"/>
    </source>
</evidence>
<keyword evidence="1" id="KW-1133">Transmembrane helix</keyword>
<proteinExistence type="predicted"/>
<protein>
    <submittedName>
        <fullName evidence="3">Spore coat protein</fullName>
    </submittedName>
</protein>
<name>A0AAU7VKZ4_9FIRM</name>
<gene>
    <name evidence="3" type="ORF">PRVXT_002758</name>
</gene>
<dbReference type="EMBL" id="CP158367">
    <property type="protein sequence ID" value="XBX74700.1"/>
    <property type="molecule type" value="Genomic_DNA"/>
</dbReference>
<reference evidence="3" key="2">
    <citation type="submission" date="2024-06" db="EMBL/GenBank/DDBJ databases">
        <authorList>
            <person name="Petrova K.O."/>
            <person name="Toshchakov S.V."/>
            <person name="Boltjanskaja Y.V."/>
            <person name="Kevbrin V."/>
        </authorList>
    </citation>
    <scope>NUCLEOTIDE SEQUENCE</scope>
    <source>
        <strain evidence="3">Z-910T</strain>
    </source>
</reference>
<sequence length="160" mass="18318">MFKDDFMDDYDLKDDFDEEVNYDAQFKKYPKPKFPLEDLVAQEAKQISKVFQIIDEDIEIYDSYNVTINKLSAQAAINLQASIELALITIISVVIDSAEKAKQITQELLQATKIKQVSYLRTRVKNSRNVEITTADLSLVISIELLILVFIVVLLHLGIF</sequence>
<dbReference type="InterPro" id="IPR011428">
    <property type="entry name" value="Spore_coat_X/V"/>
</dbReference>
<keyword evidence="1" id="KW-0472">Membrane</keyword>
<evidence type="ECO:0000256" key="1">
    <source>
        <dbReference type="SAM" id="Phobius"/>
    </source>
</evidence>
<dbReference type="AlphaFoldDB" id="A0AAU7VKZ4"/>
<organism evidence="3">
    <name type="scientific">Proteinivorax tanatarense</name>
    <dbReference type="NCBI Taxonomy" id="1260629"/>
    <lineage>
        <taxon>Bacteria</taxon>
        <taxon>Bacillati</taxon>
        <taxon>Bacillota</taxon>
        <taxon>Clostridia</taxon>
        <taxon>Eubacteriales</taxon>
        <taxon>Proteinivoracaceae</taxon>
        <taxon>Proteinivorax</taxon>
    </lineage>
</organism>
<keyword evidence="3" id="KW-0167">Capsid protein</keyword>
<keyword evidence="1" id="KW-0812">Transmembrane</keyword>